<accession>A0ABZ0WMK4</accession>
<evidence type="ECO:0000256" key="1">
    <source>
        <dbReference type="ARBA" id="ARBA00004167"/>
    </source>
</evidence>
<dbReference type="Gene3D" id="3.30.479.30">
    <property type="entry name" value="Band 7 domain"/>
    <property type="match status" value="1"/>
</dbReference>
<evidence type="ECO:0000256" key="2">
    <source>
        <dbReference type="SAM" id="Coils"/>
    </source>
</evidence>
<proteinExistence type="predicted"/>
<dbReference type="SMART" id="SM00244">
    <property type="entry name" value="PHB"/>
    <property type="match status" value="1"/>
</dbReference>
<feature type="coiled-coil region" evidence="2">
    <location>
        <begin position="213"/>
        <end position="276"/>
    </location>
</feature>
<organism evidence="5 6">
    <name type="scientific">Paraburkholderia kururiensis</name>
    <dbReference type="NCBI Taxonomy" id="984307"/>
    <lineage>
        <taxon>Bacteria</taxon>
        <taxon>Pseudomonadati</taxon>
        <taxon>Pseudomonadota</taxon>
        <taxon>Betaproteobacteria</taxon>
        <taxon>Burkholderiales</taxon>
        <taxon>Burkholderiaceae</taxon>
        <taxon>Paraburkholderia</taxon>
    </lineage>
</organism>
<dbReference type="InterPro" id="IPR036013">
    <property type="entry name" value="Band_7/SPFH_dom_sf"/>
</dbReference>
<feature type="domain" description="Band 7" evidence="4">
    <location>
        <begin position="35"/>
        <end position="196"/>
    </location>
</feature>
<gene>
    <name evidence="5" type="ORF">U0042_02510</name>
</gene>
<keyword evidence="2" id="KW-0175">Coiled coil</keyword>
<protein>
    <submittedName>
        <fullName evidence="5">Prohibitin family protein</fullName>
    </submittedName>
</protein>
<keyword evidence="6" id="KW-1185">Reference proteome</keyword>
<keyword evidence="3" id="KW-0472">Membrane</keyword>
<keyword evidence="3" id="KW-1133">Transmembrane helix</keyword>
<dbReference type="SUPFAM" id="SSF117892">
    <property type="entry name" value="Band 7/SPFH domain"/>
    <property type="match status" value="1"/>
</dbReference>
<dbReference type="PANTHER" id="PTHR23222">
    <property type="entry name" value="PROHIBITIN"/>
    <property type="match status" value="1"/>
</dbReference>
<evidence type="ECO:0000313" key="5">
    <source>
        <dbReference type="EMBL" id="WQD78598.1"/>
    </source>
</evidence>
<evidence type="ECO:0000259" key="4">
    <source>
        <dbReference type="SMART" id="SM00244"/>
    </source>
</evidence>
<dbReference type="CDD" id="cd03401">
    <property type="entry name" value="SPFH_prohibitin"/>
    <property type="match status" value="1"/>
</dbReference>
<comment type="subcellular location">
    <subcellularLocation>
        <location evidence="1">Membrane</location>
        <topology evidence="1">Single-pass membrane protein</topology>
    </subcellularLocation>
</comment>
<dbReference type="Proteomes" id="UP001325479">
    <property type="component" value="Chromosome"/>
</dbReference>
<dbReference type="Pfam" id="PF01145">
    <property type="entry name" value="Band_7"/>
    <property type="match status" value="1"/>
</dbReference>
<keyword evidence="3" id="KW-0812">Transmembrane</keyword>
<reference evidence="5 6" key="1">
    <citation type="submission" date="2023-12" db="EMBL/GenBank/DDBJ databases">
        <title>Genome sequencing and assembly of bacterial species from a model synthetic community.</title>
        <authorList>
            <person name="Hogle S.L."/>
        </authorList>
    </citation>
    <scope>NUCLEOTIDE SEQUENCE [LARGE SCALE GENOMIC DNA]</scope>
    <source>
        <strain evidence="5 6">HAMBI 2494</strain>
    </source>
</reference>
<name>A0ABZ0WMK4_9BURK</name>
<dbReference type="InterPro" id="IPR001107">
    <property type="entry name" value="Band_7"/>
</dbReference>
<feature type="transmembrane region" description="Helical" evidence="3">
    <location>
        <begin position="20"/>
        <end position="37"/>
    </location>
</feature>
<dbReference type="EMBL" id="CP139965">
    <property type="protein sequence ID" value="WQD78598.1"/>
    <property type="molecule type" value="Genomic_DNA"/>
</dbReference>
<dbReference type="RefSeq" id="WP_114809714.1">
    <property type="nucleotide sequence ID" value="NZ_CP139965.1"/>
</dbReference>
<evidence type="ECO:0000256" key="3">
    <source>
        <dbReference type="SAM" id="Phobius"/>
    </source>
</evidence>
<evidence type="ECO:0000313" key="6">
    <source>
        <dbReference type="Proteomes" id="UP001325479"/>
    </source>
</evidence>
<dbReference type="PANTHER" id="PTHR23222:SF0">
    <property type="entry name" value="PROHIBITIN 1"/>
    <property type="match status" value="1"/>
</dbReference>
<dbReference type="InterPro" id="IPR000163">
    <property type="entry name" value="Prohibitin"/>
</dbReference>
<sequence>MVQTPSDAVDRFIPRSKLKFVLSGIVVAVIAIWLWPFRTVPTGSRGVVTQFGAIKGIENEGLVVLPPWQHLTLFSVRAEEAQIENADGSTSDTQPVKVSMTVRYSISVDRVAEVYEKYSHDGNLASYVQTATQEVFKAVTARYTAPDLIAQRAKVSADIASALKDKLALYGAHVINIDMRNFSFSPEYMAAINQKVTQEQLRLAAENKVRTVEAEQKQNIAIAEAEATALRAKADGEAYANLTVAKAQAEALRLQNEALAQNRDVLELRRIEVERAKADKWDGKLPEAIYAGAPIPFLNVQNAKQ</sequence>